<evidence type="ECO:0000313" key="2">
    <source>
        <dbReference type="EMBL" id="CAA9581929.1"/>
    </source>
</evidence>
<feature type="region of interest" description="Disordered" evidence="1">
    <location>
        <begin position="165"/>
        <end position="204"/>
    </location>
</feature>
<dbReference type="AlphaFoldDB" id="A0A6J4VM00"/>
<evidence type="ECO:0000256" key="1">
    <source>
        <dbReference type="SAM" id="MobiDB-lite"/>
    </source>
</evidence>
<feature type="compositionally biased region" description="Basic and acidic residues" evidence="1">
    <location>
        <begin position="1"/>
        <end position="14"/>
    </location>
</feature>
<proteinExistence type="predicted"/>
<feature type="non-terminal residue" evidence="2">
    <location>
        <position position="255"/>
    </location>
</feature>
<name>A0A6J4VM00_9BACT</name>
<feature type="region of interest" description="Disordered" evidence="1">
    <location>
        <begin position="1"/>
        <end position="79"/>
    </location>
</feature>
<dbReference type="EMBL" id="CADCWL010000231">
    <property type="protein sequence ID" value="CAA9581929.1"/>
    <property type="molecule type" value="Genomic_DNA"/>
</dbReference>
<reference evidence="2" key="1">
    <citation type="submission" date="2020-02" db="EMBL/GenBank/DDBJ databases">
        <authorList>
            <person name="Meier V. D."/>
        </authorList>
    </citation>
    <scope>NUCLEOTIDE SEQUENCE</scope>
    <source>
        <strain evidence="2">AVDCRST_MAG19</strain>
    </source>
</reference>
<feature type="region of interest" description="Disordered" evidence="1">
    <location>
        <begin position="114"/>
        <end position="137"/>
    </location>
</feature>
<organism evidence="2">
    <name type="scientific">uncultured Thermomicrobiales bacterium</name>
    <dbReference type="NCBI Taxonomy" id="1645740"/>
    <lineage>
        <taxon>Bacteria</taxon>
        <taxon>Pseudomonadati</taxon>
        <taxon>Thermomicrobiota</taxon>
        <taxon>Thermomicrobia</taxon>
        <taxon>Thermomicrobiales</taxon>
        <taxon>environmental samples</taxon>
    </lineage>
</organism>
<feature type="region of interest" description="Disordered" evidence="1">
    <location>
        <begin position="234"/>
        <end position="255"/>
    </location>
</feature>
<feature type="non-terminal residue" evidence="2">
    <location>
        <position position="1"/>
    </location>
</feature>
<gene>
    <name evidence="2" type="ORF">AVDCRST_MAG19-4115</name>
</gene>
<feature type="compositionally biased region" description="Gly residues" evidence="1">
    <location>
        <begin position="116"/>
        <end position="128"/>
    </location>
</feature>
<sequence>EGGRRDPSAVHRDALGQQEEGAEGTRRWGRRGSAVVRAAGGDRAPDPRRGVATRRGRKGTYGAGRDVDGGGRSRLGAPAALARPHGCGRGWGRRRCRGGAAVPGPLRAAVRRGVADAGGPGRGAGSRWGRGRAPRRRVRAMDRRTGGGATGARRLPRRRYLGDAAHQHPADPAAPAAAGRGGRAGRRLRRGAGAEGGGGTAAVFLPAGRSGRRAVFVRVAALFGAAGRVRRRVAGRRGRSGRRLPGAIPAGLGRV</sequence>
<protein>
    <submittedName>
        <fullName evidence="2">Uncharacterized protein</fullName>
    </submittedName>
</protein>
<accession>A0A6J4VM00</accession>